<dbReference type="InterPro" id="IPR008939">
    <property type="entry name" value="Lytic_TGlycosylase_superhlx_U"/>
</dbReference>
<dbReference type="Proteomes" id="UP000255297">
    <property type="component" value="Unassembled WGS sequence"/>
</dbReference>
<dbReference type="STRING" id="1122170.GCA_000701265_02776"/>
<organism evidence="5 6">
    <name type="scientific">Legionella wadsworthii</name>
    <dbReference type="NCBI Taxonomy" id="28088"/>
    <lineage>
        <taxon>Bacteria</taxon>
        <taxon>Pseudomonadati</taxon>
        <taxon>Pseudomonadota</taxon>
        <taxon>Gammaproteobacteria</taxon>
        <taxon>Legionellales</taxon>
        <taxon>Legionellaceae</taxon>
        <taxon>Legionella</taxon>
    </lineage>
</organism>
<feature type="signal peptide" evidence="3">
    <location>
        <begin position="1"/>
        <end position="19"/>
    </location>
</feature>
<comment type="similarity">
    <text evidence="1">Belongs to the transglycosylase Slt family.</text>
</comment>
<keyword evidence="5" id="KW-0456">Lyase</keyword>
<feature type="domain" description="Transglycosylase SLT" evidence="4">
    <location>
        <begin position="440"/>
        <end position="553"/>
    </location>
</feature>
<dbReference type="GO" id="GO:0016829">
    <property type="term" value="F:lyase activity"/>
    <property type="evidence" value="ECO:0007669"/>
    <property type="project" value="UniProtKB-KW"/>
</dbReference>
<keyword evidence="6" id="KW-1185">Reference proteome</keyword>
<gene>
    <name evidence="5" type="primary">slt</name>
    <name evidence="5" type="ORF">NCTC11532_00614</name>
</gene>
<name>A0A378LQ04_9GAMM</name>
<dbReference type="SUPFAM" id="SSF48435">
    <property type="entry name" value="Bacterial muramidases"/>
    <property type="match status" value="1"/>
</dbReference>
<feature type="chain" id="PRO_5016796447" evidence="3">
    <location>
        <begin position="20"/>
        <end position="594"/>
    </location>
</feature>
<dbReference type="InterPro" id="IPR008258">
    <property type="entry name" value="Transglycosylase_SLT_dom_1"/>
</dbReference>
<dbReference type="Gene3D" id="1.25.20.10">
    <property type="entry name" value="Bacterial muramidases"/>
    <property type="match status" value="1"/>
</dbReference>
<dbReference type="EC" id="4.2.2.-" evidence="5"/>
<dbReference type="PANTHER" id="PTHR37423">
    <property type="entry name" value="SOLUBLE LYTIC MUREIN TRANSGLYCOSYLASE-RELATED"/>
    <property type="match status" value="1"/>
</dbReference>
<evidence type="ECO:0000256" key="3">
    <source>
        <dbReference type="SAM" id="SignalP"/>
    </source>
</evidence>
<sequence length="594" mass="69453">MKKIILFLLSVISVQNSLALSGQEYMERFNTYLNFTQNLPAANPSPSFIEFISGSAPLSTKLREKWLYELAKNKNWNYFYQYYQPSKDLNLVCYKEIATYHMGKQQEALNESLPIWLSGDSRPPSCNSLFDLLLKDEHFDQNLITQRIALALERRNIQLARYLFKQYKTSHANEVNALNSVYQNPENISKLIPGGLNSDIYLYGLKRMVSINMNKAIKLWQERKTSKILNEAQQQAFLAHVALYKAMRNHEDALQWFDQVKPQYYNDVLLDWQIRFALKRKNWVQVSTLINDSKNKDEPCWQYWLARSLQEQGKKEEARLIYENLAKNRQYYGFLASLHLNKKPSFTNEIPTTNLEVLKPYQTFIDQIQTLYKTKQTVQASRLLNDFISELPKDEASALVYWIDGKLQWHGKSVYLSNNETLNNQLSLRFPLAYQDSISLYAKKYAIAPEFIYAIIRQESGFRDDATSTAGARGLMQVMPYTARVVSKADKIPYQDQNQLFLSQKNINIGVAYLKQLAKRFGNHPILIAAAYNAGPKQVVYWLKTHPPKEIDVWIETLPWQETRNYLKNIMAFYIVYQYRLGQKPNWSHFLESL</sequence>
<protein>
    <submittedName>
        <fullName evidence="5">Soluble lytic murein transglycosylase</fullName>
        <ecNumber evidence="5">4.2.2.-</ecNumber>
    </submittedName>
</protein>
<accession>A0A378LQ04</accession>
<evidence type="ECO:0000256" key="1">
    <source>
        <dbReference type="ARBA" id="ARBA00007734"/>
    </source>
</evidence>
<dbReference type="InterPro" id="IPR023346">
    <property type="entry name" value="Lysozyme-like_dom_sf"/>
</dbReference>
<dbReference type="OrthoDB" id="92254at2"/>
<keyword evidence="2 3" id="KW-0732">Signal</keyword>
<dbReference type="GO" id="GO:0042597">
    <property type="term" value="C:periplasmic space"/>
    <property type="evidence" value="ECO:0007669"/>
    <property type="project" value="InterPro"/>
</dbReference>
<dbReference type="EMBL" id="UGPB01000001">
    <property type="protein sequence ID" value="STY28440.1"/>
    <property type="molecule type" value="Genomic_DNA"/>
</dbReference>
<dbReference type="CDD" id="cd13401">
    <property type="entry name" value="Slt70-like"/>
    <property type="match status" value="1"/>
</dbReference>
<evidence type="ECO:0000313" key="6">
    <source>
        <dbReference type="Proteomes" id="UP000255297"/>
    </source>
</evidence>
<evidence type="ECO:0000256" key="2">
    <source>
        <dbReference type="ARBA" id="ARBA00022729"/>
    </source>
</evidence>
<dbReference type="RefSeq" id="WP_031563806.1">
    <property type="nucleotide sequence ID" value="NZ_CAAAIS010000002.1"/>
</dbReference>
<dbReference type="Pfam" id="PF01464">
    <property type="entry name" value="SLT"/>
    <property type="match status" value="1"/>
</dbReference>
<dbReference type="Gene3D" id="1.10.530.10">
    <property type="match status" value="1"/>
</dbReference>
<dbReference type="AlphaFoldDB" id="A0A378LQ04"/>
<proteinExistence type="inferred from homology"/>
<dbReference type="PANTHER" id="PTHR37423:SF5">
    <property type="entry name" value="SOLUBLE LYTIC MUREIN TRANSGLYCOSYLASE"/>
    <property type="match status" value="1"/>
</dbReference>
<dbReference type="SUPFAM" id="SSF53955">
    <property type="entry name" value="Lysozyme-like"/>
    <property type="match status" value="1"/>
</dbReference>
<dbReference type="GO" id="GO:0004553">
    <property type="term" value="F:hydrolase activity, hydrolyzing O-glycosyl compounds"/>
    <property type="evidence" value="ECO:0007669"/>
    <property type="project" value="InterPro"/>
</dbReference>
<evidence type="ECO:0000259" key="4">
    <source>
        <dbReference type="Pfam" id="PF01464"/>
    </source>
</evidence>
<evidence type="ECO:0000313" key="5">
    <source>
        <dbReference type="EMBL" id="STY28440.1"/>
    </source>
</evidence>
<reference evidence="5 6" key="1">
    <citation type="submission" date="2018-06" db="EMBL/GenBank/DDBJ databases">
        <authorList>
            <consortium name="Pathogen Informatics"/>
            <person name="Doyle S."/>
        </authorList>
    </citation>
    <scope>NUCLEOTIDE SEQUENCE [LARGE SCALE GENOMIC DNA]</scope>
    <source>
        <strain evidence="5 6">NCTC11532</strain>
    </source>
</reference>